<evidence type="ECO:0000256" key="1">
    <source>
        <dbReference type="ARBA" id="ARBA00010574"/>
    </source>
</evidence>
<dbReference type="NCBIfam" id="TIGR00090">
    <property type="entry name" value="rsfS_iojap_ybeB"/>
    <property type="match status" value="1"/>
</dbReference>
<dbReference type="InterPro" id="IPR043519">
    <property type="entry name" value="NT_sf"/>
</dbReference>
<sequence>MPFTEGAFSANPFADVAAFSSDVTPLPRSLLDTILASLDDAKAEDVVDIDVAAKTPIADHMVICTGRSSRHVGAIADHLVKDLKDAGFGTVAVEGQPACDWVLIDAGSIIVHVFRPEVREFYHLEKIWAPDPAPAAGRR</sequence>
<evidence type="ECO:0000313" key="3">
    <source>
        <dbReference type="EMBL" id="SCM77939.1"/>
    </source>
</evidence>
<comment type="subcellular location">
    <subcellularLocation>
        <location evidence="2">Cytoplasm</location>
    </subcellularLocation>
</comment>
<dbReference type="GO" id="GO:0043023">
    <property type="term" value="F:ribosomal large subunit binding"/>
    <property type="evidence" value="ECO:0007669"/>
    <property type="project" value="TreeGrafter"/>
</dbReference>
<dbReference type="AlphaFoldDB" id="A0A212LKL1"/>
<dbReference type="GO" id="GO:0090071">
    <property type="term" value="P:negative regulation of ribosome biogenesis"/>
    <property type="evidence" value="ECO:0007669"/>
    <property type="project" value="UniProtKB-UniRule"/>
</dbReference>
<proteinExistence type="inferred from homology"/>
<comment type="similarity">
    <text evidence="1 2">Belongs to the Iojap/RsfS family.</text>
</comment>
<dbReference type="Gene3D" id="3.30.460.10">
    <property type="entry name" value="Beta Polymerase, domain 2"/>
    <property type="match status" value="1"/>
</dbReference>
<reference evidence="3" key="1">
    <citation type="submission" date="2016-08" db="EMBL/GenBank/DDBJ databases">
        <authorList>
            <person name="Seilhamer J.J."/>
        </authorList>
    </citation>
    <scope>NUCLEOTIDE SEQUENCE</scope>
    <source>
        <strain evidence="3">86</strain>
    </source>
</reference>
<dbReference type="PANTHER" id="PTHR21043">
    <property type="entry name" value="IOJAP SUPERFAMILY ORTHOLOG"/>
    <property type="match status" value="1"/>
</dbReference>
<comment type="subunit">
    <text evidence="2">Interacts with ribosomal protein uL14 (rplN).</text>
</comment>
<protein>
    <recommendedName>
        <fullName evidence="2">Ribosomal silencing factor RsfS</fullName>
    </recommendedName>
</protein>
<dbReference type="GO" id="GO:0005737">
    <property type="term" value="C:cytoplasm"/>
    <property type="evidence" value="ECO:0007669"/>
    <property type="project" value="UniProtKB-SubCell"/>
</dbReference>
<keyword evidence="2" id="KW-0678">Repressor</keyword>
<dbReference type="InterPro" id="IPR004394">
    <property type="entry name" value="Iojap/RsfS/C7orf30"/>
</dbReference>
<dbReference type="HAMAP" id="MF_01477">
    <property type="entry name" value="Iojap_RsfS"/>
    <property type="match status" value="1"/>
</dbReference>
<gene>
    <name evidence="2 3" type="primary">rsfS</name>
    <name evidence="3" type="ORF">KL86PLE_60254</name>
</gene>
<name>A0A212LKL1_9HYPH</name>
<evidence type="ECO:0000256" key="2">
    <source>
        <dbReference type="HAMAP-Rule" id="MF_01477"/>
    </source>
</evidence>
<accession>A0A212LKL1</accession>
<dbReference type="GO" id="GO:0017148">
    <property type="term" value="P:negative regulation of translation"/>
    <property type="evidence" value="ECO:0007669"/>
    <property type="project" value="UniProtKB-UniRule"/>
</dbReference>
<dbReference type="EMBL" id="FMJD01000010">
    <property type="protein sequence ID" value="SCM77939.1"/>
    <property type="molecule type" value="Genomic_DNA"/>
</dbReference>
<dbReference type="SUPFAM" id="SSF81301">
    <property type="entry name" value="Nucleotidyltransferase"/>
    <property type="match status" value="1"/>
</dbReference>
<dbReference type="RefSeq" id="WP_100080795.1">
    <property type="nucleotide sequence ID" value="NZ_LT608334.1"/>
</dbReference>
<dbReference type="PANTHER" id="PTHR21043:SF0">
    <property type="entry name" value="MITOCHONDRIAL ASSEMBLY OF RIBOSOMAL LARGE SUBUNIT PROTEIN 1"/>
    <property type="match status" value="1"/>
</dbReference>
<dbReference type="Pfam" id="PF02410">
    <property type="entry name" value="RsfS"/>
    <property type="match status" value="1"/>
</dbReference>
<organism evidence="3">
    <name type="scientific">uncultured Pleomorphomonas sp</name>
    <dbReference type="NCBI Taxonomy" id="442121"/>
    <lineage>
        <taxon>Bacteria</taxon>
        <taxon>Pseudomonadati</taxon>
        <taxon>Pseudomonadota</taxon>
        <taxon>Alphaproteobacteria</taxon>
        <taxon>Hyphomicrobiales</taxon>
        <taxon>Pleomorphomonadaceae</taxon>
        <taxon>Pleomorphomonas</taxon>
        <taxon>environmental samples</taxon>
    </lineage>
</organism>
<comment type="function">
    <text evidence="2">Functions as a ribosomal silencing factor. Interacts with ribosomal protein uL14 (rplN), blocking formation of intersubunit bridge B8. Prevents association of the 30S and 50S ribosomal subunits and the formation of functional ribosomes, thus repressing translation.</text>
</comment>
<keyword evidence="2" id="KW-0810">Translation regulation</keyword>
<keyword evidence="2" id="KW-0963">Cytoplasm</keyword>
<dbReference type="GO" id="GO:0042256">
    <property type="term" value="P:cytosolic ribosome assembly"/>
    <property type="evidence" value="ECO:0007669"/>
    <property type="project" value="UniProtKB-UniRule"/>
</dbReference>